<dbReference type="Gene3D" id="3.20.20.70">
    <property type="entry name" value="Aldolase class I"/>
    <property type="match status" value="1"/>
</dbReference>
<accession>A0A316WG41</accession>
<dbReference type="InterPro" id="IPR013785">
    <property type="entry name" value="Aldolase_TIM"/>
</dbReference>
<comment type="caution">
    <text evidence="2">The sequence shown here is derived from an EMBL/GenBank/DDBJ whole genome shotgun (WGS) entry which is preliminary data.</text>
</comment>
<gene>
    <name evidence="2" type="primary">gwsS</name>
    <name evidence="2" type="ORF">C1638_020050</name>
</gene>
<dbReference type="Pfam" id="PF13186">
    <property type="entry name" value="SPASM"/>
    <property type="match status" value="1"/>
</dbReference>
<dbReference type="AlphaFoldDB" id="A0A316WG41"/>
<sequence length="365" mass="42719">MRYFNLFSNILITKGASRILISDLQRKISDLYPLELNDIIDELKNDSIENILENYDEESKEIIHEYLELLLENEYGFITNGNWDRNFVPLSHEVHEVNKISNIFIEIDHLSVLDKIKNSIDNLGVKHLVIYCAKELSTEEIQEIDTKFTNSVLEGIEIYLPFHNIINEESFQILNQTTTRIYNLIFYNCSQTTFKVKDDCRFTVHCIEEDLKISACGKVDMKYFNTNLPKILEAVSHNSCLHKKIGIDIEGNIKNCPLMSQAFGNIQTSSLEEILIQSDFKKYWNLTKDHIEGCKDCEFRYVCTDCRAFTERNMKNKEGLDISKPLKCGYDPYTGVWEDWTKNPLKQKAIKHYHMDKSFKVKNIY</sequence>
<dbReference type="InterPro" id="IPR026497">
    <property type="entry name" value="GRASP-with-SPASM"/>
</dbReference>
<dbReference type="EMBL" id="PPEI02000008">
    <property type="protein sequence ID" value="PWN60089.1"/>
    <property type="molecule type" value="Genomic_DNA"/>
</dbReference>
<dbReference type="RefSeq" id="WP_109623714.1">
    <property type="nucleotide sequence ID" value="NZ_PPEI02000008.1"/>
</dbReference>
<evidence type="ECO:0000313" key="3">
    <source>
        <dbReference type="Proteomes" id="UP000236182"/>
    </source>
</evidence>
<evidence type="ECO:0000313" key="2">
    <source>
        <dbReference type="EMBL" id="PWN60089.1"/>
    </source>
</evidence>
<dbReference type="InterPro" id="IPR058240">
    <property type="entry name" value="rSAM_sf"/>
</dbReference>
<dbReference type="SUPFAM" id="SSF102114">
    <property type="entry name" value="Radical SAM enzymes"/>
    <property type="match status" value="1"/>
</dbReference>
<dbReference type="OrthoDB" id="1073749at2"/>
<feature type="domain" description="4Fe4S-binding SPASM" evidence="1">
    <location>
        <begin position="243"/>
        <end position="298"/>
    </location>
</feature>
<dbReference type="NCBIfam" id="TIGR04193">
    <property type="entry name" value="SPASM_w_grasp"/>
    <property type="match status" value="1"/>
</dbReference>
<dbReference type="Proteomes" id="UP000236182">
    <property type="component" value="Unassembled WGS sequence"/>
</dbReference>
<keyword evidence="3" id="KW-1185">Reference proteome</keyword>
<reference evidence="2" key="1">
    <citation type="submission" date="2018-04" db="EMBL/GenBank/DDBJ databases">
        <title>Draft Genome Sequences of Chryseobacterium lactis NCTC11390T isolated from milk, Chryseobacterium oncorhynchi 701B-08T from rainbow trout, and Chryseobacterium viscerum 687B-08T from diseased fish.</title>
        <authorList>
            <person name="Jeong J.-J."/>
            <person name="Lee Y.J."/>
            <person name="Pathiraja D."/>
            <person name="Park B."/>
            <person name="Choi I.-G."/>
            <person name="Kim K.D."/>
        </authorList>
    </citation>
    <scope>NUCLEOTIDE SEQUENCE [LARGE SCALE GENOMIC DNA]</scope>
    <source>
        <strain evidence="2">701B-08</strain>
    </source>
</reference>
<protein>
    <submittedName>
        <fullName evidence="2">Grasp-with-spasm system SPASM domain peptide maturase</fullName>
    </submittedName>
</protein>
<name>A0A316WG41_9FLAO</name>
<organism evidence="2 3">
    <name type="scientific">Chryseobacterium oncorhynchi</name>
    <dbReference type="NCBI Taxonomy" id="741074"/>
    <lineage>
        <taxon>Bacteria</taxon>
        <taxon>Pseudomonadati</taxon>
        <taxon>Bacteroidota</taxon>
        <taxon>Flavobacteriia</taxon>
        <taxon>Flavobacteriales</taxon>
        <taxon>Weeksellaceae</taxon>
        <taxon>Chryseobacterium group</taxon>
        <taxon>Chryseobacterium</taxon>
    </lineage>
</organism>
<evidence type="ECO:0000259" key="1">
    <source>
        <dbReference type="Pfam" id="PF13186"/>
    </source>
</evidence>
<proteinExistence type="predicted"/>
<dbReference type="NCBIfam" id="TIGR04085">
    <property type="entry name" value="rSAM_more_4Fe4S"/>
    <property type="match status" value="1"/>
</dbReference>
<dbReference type="InterPro" id="IPR023885">
    <property type="entry name" value="4Fe4S-binding_SPASM_dom"/>
</dbReference>